<organism evidence="1 2">
    <name type="scientific">Lactococcus lactis subsp. lactis</name>
    <name type="common">Streptococcus lactis</name>
    <dbReference type="NCBI Taxonomy" id="1360"/>
    <lineage>
        <taxon>Bacteria</taxon>
        <taxon>Bacillati</taxon>
        <taxon>Bacillota</taxon>
        <taxon>Bacilli</taxon>
        <taxon>Lactobacillales</taxon>
        <taxon>Streptococcaceae</taxon>
        <taxon>Lactococcus</taxon>
    </lineage>
</organism>
<dbReference type="Proteomes" id="UP000192095">
    <property type="component" value="Chromosome"/>
</dbReference>
<evidence type="ECO:0000313" key="2">
    <source>
        <dbReference type="Proteomes" id="UP000192095"/>
    </source>
</evidence>
<protein>
    <submittedName>
        <fullName evidence="1">Uncharacterized protein</fullName>
    </submittedName>
</protein>
<reference evidence="1 2" key="1">
    <citation type="journal article" date="2017" name="BMC Genomics">
        <title>Comparative and functional genomics of the Lactococcus lactis taxon; insights into evolution and niche adaptation.</title>
        <authorList>
            <person name="Kelleher P."/>
            <person name="Bottacini F."/>
            <person name="Mahony J."/>
            <person name="Kilcawley K.N."/>
            <person name="van Sinderen D."/>
        </authorList>
    </citation>
    <scope>NUCLEOTIDE SEQUENCE [LARGE SCALE GENOMIC DNA]</scope>
    <source>
        <strain evidence="1 2">UC06</strain>
    </source>
</reference>
<dbReference type="EMBL" id="CP015902">
    <property type="protein sequence ID" value="ARE21226.1"/>
    <property type="molecule type" value="Genomic_DNA"/>
</dbReference>
<name>A0A1V0P363_LACLL</name>
<proteinExistence type="predicted"/>
<accession>A0A1V0P363</accession>
<evidence type="ECO:0000313" key="1">
    <source>
        <dbReference type="EMBL" id="ARE21226.1"/>
    </source>
</evidence>
<dbReference type="RefSeq" id="WP_081213595.1">
    <property type="nucleotide sequence ID" value="NZ_CP015902.2"/>
</dbReference>
<gene>
    <name evidence="1" type="ORF">LLUC06_1683</name>
</gene>
<dbReference type="AlphaFoldDB" id="A0A1V0P363"/>
<sequence length="70" mass="8198">MNLKQVLELIADGNIVALKFKDSDEIMVKDYKNSDIFDDFMNCKVIEVNTARVINEFEEEEIEITVELER</sequence>